<sequence>MPLHATAGDLAPGKRPAPEGNAPSAAGADLQPEEQPPDEPPQGRRSKRLKVNDLHGPSPPPQTQQHPASASPAGAVHAVADEANGEPQPPEAKGLRLLAQAATADAVPPPPPGTENAGLGAASVEGQPAEERPSPDAGEDAVAGTSSGSDKSAAADAEQLAAAQWAAGVAQAQLAEVRRLAAAKDAQLAEAQRALAAKDLTMAKVLRMLVAKDVRLGQVLRAVADVQRVASAGRDELLEAAGVRLPTAALQQGSGSGAVLGAEGAAAAAHALKPCADGGEGQAAAQAQQVSPPSSGAPSGSAAAAPVVELHAPVVGAAAAAPSLSPSGGAAAPDLDPAAKADMLEAKFLQTLERRSAERQALLARVKELEAAAASTAARLGDQLAAAQAQLAAKEEELRGARAEAAEARAEAQAATARMERLLLMLEREGS</sequence>
<feature type="compositionally biased region" description="Low complexity" evidence="2">
    <location>
        <begin position="282"/>
        <end position="302"/>
    </location>
</feature>
<evidence type="ECO:0000313" key="4">
    <source>
        <dbReference type="Proteomes" id="UP000075714"/>
    </source>
</evidence>
<organism evidence="3 4">
    <name type="scientific">Gonium pectorale</name>
    <name type="common">Green alga</name>
    <dbReference type="NCBI Taxonomy" id="33097"/>
    <lineage>
        <taxon>Eukaryota</taxon>
        <taxon>Viridiplantae</taxon>
        <taxon>Chlorophyta</taxon>
        <taxon>core chlorophytes</taxon>
        <taxon>Chlorophyceae</taxon>
        <taxon>CS clade</taxon>
        <taxon>Chlamydomonadales</taxon>
        <taxon>Volvocaceae</taxon>
        <taxon>Gonium</taxon>
    </lineage>
</organism>
<feature type="region of interest" description="Disordered" evidence="2">
    <location>
        <begin position="1"/>
        <end position="155"/>
    </location>
</feature>
<evidence type="ECO:0000313" key="3">
    <source>
        <dbReference type="EMBL" id="KXZ44181.1"/>
    </source>
</evidence>
<feature type="coiled-coil region" evidence="1">
    <location>
        <begin position="352"/>
        <end position="429"/>
    </location>
</feature>
<evidence type="ECO:0000256" key="1">
    <source>
        <dbReference type="SAM" id="Coils"/>
    </source>
</evidence>
<comment type="caution">
    <text evidence="3">The sequence shown here is derived from an EMBL/GenBank/DDBJ whole genome shotgun (WGS) entry which is preliminary data.</text>
</comment>
<proteinExistence type="predicted"/>
<gene>
    <name evidence="3" type="ORF">GPECTOR_71g542</name>
</gene>
<protein>
    <submittedName>
        <fullName evidence="3">Uncharacterized protein</fullName>
    </submittedName>
</protein>
<dbReference type="Proteomes" id="UP000075714">
    <property type="component" value="Unassembled WGS sequence"/>
</dbReference>
<name>A0A150G314_GONPE</name>
<feature type="region of interest" description="Disordered" evidence="2">
    <location>
        <begin position="277"/>
        <end position="302"/>
    </location>
</feature>
<dbReference type="AlphaFoldDB" id="A0A150G314"/>
<dbReference type="EMBL" id="LSYV01000072">
    <property type="protein sequence ID" value="KXZ44181.1"/>
    <property type="molecule type" value="Genomic_DNA"/>
</dbReference>
<keyword evidence="1" id="KW-0175">Coiled coil</keyword>
<feature type="compositionally biased region" description="Low complexity" evidence="2">
    <location>
        <begin position="143"/>
        <end position="155"/>
    </location>
</feature>
<reference evidence="4" key="1">
    <citation type="journal article" date="2016" name="Nat. Commun.">
        <title>The Gonium pectorale genome demonstrates co-option of cell cycle regulation during the evolution of multicellularity.</title>
        <authorList>
            <person name="Hanschen E.R."/>
            <person name="Marriage T.N."/>
            <person name="Ferris P.J."/>
            <person name="Hamaji T."/>
            <person name="Toyoda A."/>
            <person name="Fujiyama A."/>
            <person name="Neme R."/>
            <person name="Noguchi H."/>
            <person name="Minakuchi Y."/>
            <person name="Suzuki M."/>
            <person name="Kawai-Toyooka H."/>
            <person name="Smith D.R."/>
            <person name="Sparks H."/>
            <person name="Anderson J."/>
            <person name="Bakaric R."/>
            <person name="Luria V."/>
            <person name="Karger A."/>
            <person name="Kirschner M.W."/>
            <person name="Durand P.M."/>
            <person name="Michod R.E."/>
            <person name="Nozaki H."/>
            <person name="Olson B.J."/>
        </authorList>
    </citation>
    <scope>NUCLEOTIDE SEQUENCE [LARGE SCALE GENOMIC DNA]</scope>
    <source>
        <strain evidence="4">NIES-2863</strain>
    </source>
</reference>
<evidence type="ECO:0000256" key="2">
    <source>
        <dbReference type="SAM" id="MobiDB-lite"/>
    </source>
</evidence>
<accession>A0A150G314</accession>
<keyword evidence="4" id="KW-1185">Reference proteome</keyword>